<feature type="compositionally biased region" description="Acidic residues" evidence="1">
    <location>
        <begin position="48"/>
        <end position="58"/>
    </location>
</feature>
<dbReference type="EMBL" id="CAGA01000142">
    <property type="protein sequence ID" value="CCE34875.1"/>
    <property type="molecule type" value="Genomic_DNA"/>
</dbReference>
<gene>
    <name evidence="2" type="ORF">CPUR_08814</name>
</gene>
<dbReference type="HOGENOM" id="CLU_526752_0_0_1"/>
<feature type="region of interest" description="Disordered" evidence="1">
    <location>
        <begin position="1"/>
        <end position="58"/>
    </location>
</feature>
<reference evidence="2 3" key="1">
    <citation type="journal article" date="2013" name="PLoS Genet.">
        <title>Plant-symbiotic fungi as chemical engineers: Multi-genome analysis of the Clavicipitaceae reveals dynamics of alkaloid loci.</title>
        <authorList>
            <person name="Schardl C.L."/>
            <person name="Young C.A."/>
            <person name="Hesse U."/>
            <person name="Amyotte S.G."/>
            <person name="Andreeva K."/>
            <person name="Calie P.J."/>
            <person name="Fleetwood D.J."/>
            <person name="Haws D.C."/>
            <person name="Moore N."/>
            <person name="Oeser B."/>
            <person name="Panaccione D.G."/>
            <person name="Schweri K.K."/>
            <person name="Voisey C.R."/>
            <person name="Farman M.L."/>
            <person name="Jaromczyk J.W."/>
            <person name="Roe B.A."/>
            <person name="O'Sullivan D.M."/>
            <person name="Scott B."/>
            <person name="Tudzynski P."/>
            <person name="An Z."/>
            <person name="Arnaoudova E.G."/>
            <person name="Bullock C.T."/>
            <person name="Charlton N.D."/>
            <person name="Chen L."/>
            <person name="Cox M."/>
            <person name="Dinkins R.D."/>
            <person name="Florea S."/>
            <person name="Glenn A.E."/>
            <person name="Gordon A."/>
            <person name="Gueldener U."/>
            <person name="Harris D.R."/>
            <person name="Hollin W."/>
            <person name="Jaromczyk J."/>
            <person name="Johnson R.D."/>
            <person name="Khan A.K."/>
            <person name="Leistner E."/>
            <person name="Leuchtmann A."/>
            <person name="Li C."/>
            <person name="Liu J."/>
            <person name="Liu J."/>
            <person name="Liu M."/>
            <person name="Mace W."/>
            <person name="Machado C."/>
            <person name="Nagabhyru P."/>
            <person name="Pan J."/>
            <person name="Schmid J."/>
            <person name="Sugawara K."/>
            <person name="Steiner U."/>
            <person name="Takach J.E."/>
            <person name="Tanaka E."/>
            <person name="Webb J.S."/>
            <person name="Wilson E.V."/>
            <person name="Wiseman J.L."/>
            <person name="Yoshida R."/>
            <person name="Zeng Z."/>
        </authorList>
    </citation>
    <scope>NUCLEOTIDE SEQUENCE [LARGE SCALE GENOMIC DNA]</scope>
    <source>
        <strain evidence="2 3">20.1</strain>
    </source>
</reference>
<feature type="compositionally biased region" description="Low complexity" evidence="1">
    <location>
        <begin position="365"/>
        <end position="376"/>
    </location>
</feature>
<organism evidence="2 3">
    <name type="scientific">Claviceps purpurea (strain 20.1)</name>
    <name type="common">Ergot fungus</name>
    <name type="synonym">Sphacelia segetum</name>
    <dbReference type="NCBI Taxonomy" id="1111077"/>
    <lineage>
        <taxon>Eukaryota</taxon>
        <taxon>Fungi</taxon>
        <taxon>Dikarya</taxon>
        <taxon>Ascomycota</taxon>
        <taxon>Pezizomycotina</taxon>
        <taxon>Sordariomycetes</taxon>
        <taxon>Hypocreomycetidae</taxon>
        <taxon>Hypocreales</taxon>
        <taxon>Clavicipitaceae</taxon>
        <taxon>Claviceps</taxon>
    </lineage>
</organism>
<feature type="compositionally biased region" description="Polar residues" evidence="1">
    <location>
        <begin position="1"/>
        <end position="18"/>
    </location>
</feature>
<protein>
    <submittedName>
        <fullName evidence="2">Uncharacterized protein</fullName>
    </submittedName>
</protein>
<dbReference type="AlphaFoldDB" id="M1WDL4"/>
<dbReference type="eggNOG" id="ENOG502SFIP">
    <property type="taxonomic scope" value="Eukaryota"/>
</dbReference>
<keyword evidence="3" id="KW-1185">Reference proteome</keyword>
<name>M1WDL4_CLAP2</name>
<evidence type="ECO:0000256" key="1">
    <source>
        <dbReference type="SAM" id="MobiDB-lite"/>
    </source>
</evidence>
<dbReference type="Proteomes" id="UP000016801">
    <property type="component" value="Unassembled WGS sequence"/>
</dbReference>
<dbReference type="OrthoDB" id="5398572at2759"/>
<comment type="caution">
    <text evidence="2">The sequence shown here is derived from an EMBL/GenBank/DDBJ whole genome shotgun (WGS) entry which is preliminary data.</text>
</comment>
<evidence type="ECO:0000313" key="2">
    <source>
        <dbReference type="EMBL" id="CCE34875.1"/>
    </source>
</evidence>
<feature type="region of interest" description="Disordered" evidence="1">
    <location>
        <begin position="350"/>
        <end position="394"/>
    </location>
</feature>
<proteinExistence type="predicted"/>
<dbReference type="VEuPathDB" id="FungiDB:CPUR_08814"/>
<sequence length="517" mass="56406">MSGPSPGSLSTGYGQTRKAQPRGKARWVATKLTNPFITDVESEHGEADSGDGDNGAEENDAAVTKAWKIQYEVITSLLPDLRQATRDLKQRIDNGSDDQEVFPAILKAKRDMFHSLIKALNYPASQSPFIDFLSLERFAKQGRDSVIRALLAANLVYVLDRIQQILNGDPVDVLSFIKGLDEAFPHLLAASGGNTSPSLALEIRTQVFIQTLAAQSGEPDVAAAIASVLCTSDDSKDNGSHDASPNDIVGMFESLFDTGETEEEIQDITHRTRQLAAILCKDKESEGLRALEEDCPLKSLLQEVHTWCGEEYRLVQEAEKEHFFQDALGPLPYMIDTPIRLSVVRRSPDLAKKETRVRPHKQAQPPFSSQSSCSSPDLPPKPTAAPRPSKLPYVDHVADMNPRAGLDVSKVIDRAGFDLEDVSKVIDRAGFDLEDVSKVIDCAGFDLEGWKDITALHVTECSIATGMLLQRDSGTSLPSKGKRRLGQGVDGDHMTTISSSRDQDYCDGLGLTNCVSG</sequence>
<feature type="region of interest" description="Disordered" evidence="1">
    <location>
        <begin position="473"/>
        <end position="492"/>
    </location>
</feature>
<evidence type="ECO:0000313" key="3">
    <source>
        <dbReference type="Proteomes" id="UP000016801"/>
    </source>
</evidence>
<accession>M1WDL4</accession>